<dbReference type="PANTHER" id="PTHR43689:SF8">
    <property type="entry name" value="ALPHA_BETA-HYDROLASES SUPERFAMILY PROTEIN"/>
    <property type="match status" value="1"/>
</dbReference>
<dbReference type="AlphaFoldDB" id="A0A7V9W084"/>
<dbReference type="InterPro" id="IPR029058">
    <property type="entry name" value="AB_hydrolase_fold"/>
</dbReference>
<sequence length="258" mass="27757">MEAFTLDSPAGGIFAARWRPVGESTRGQPIVLLHDSLGCVSLWRDFPERLAAATGREVIAYDRLGYGRSAPFPGTQPGSFIADEPRGAFATLLEQLGLKGFVALGHSVGGGMAVEVAGAYPGACQALITVSAQAFVEPRTLTGIREAEQALVEPGGLSRLAKYHGDKAEWALRSWVDNWHSEAFRDWTLDAALARVACPTLAIHGEHDEYGSLEQPWRISRLTPGPQAPAILPCGHVPHRECPERLTALVVDFLADTP</sequence>
<reference evidence="2 4" key="2">
    <citation type="submission" date="2020-07" db="EMBL/GenBank/DDBJ databases">
        <title>Identification of Halomonas strains.</title>
        <authorList>
            <person name="Xiao Z."/>
            <person name="Shen J."/>
        </authorList>
    </citation>
    <scope>NUCLEOTIDE SEQUENCE [LARGE SCALE GENOMIC DNA]</scope>
    <source>
        <strain evidence="2 4">DSM 17331</strain>
    </source>
</reference>
<dbReference type="GO" id="GO:0016787">
    <property type="term" value="F:hydrolase activity"/>
    <property type="evidence" value="ECO:0007669"/>
    <property type="project" value="UniProtKB-KW"/>
</dbReference>
<comment type="caution">
    <text evidence="2">The sequence shown here is derived from an EMBL/GenBank/DDBJ whole genome shotgun (WGS) entry which is preliminary data.</text>
</comment>
<dbReference type="EMBL" id="JABFUB010000005">
    <property type="protein sequence ID" value="MCG6661558.1"/>
    <property type="molecule type" value="Genomic_DNA"/>
</dbReference>
<organism evidence="2 4">
    <name type="scientific">Billgrantia kenyensis</name>
    <dbReference type="NCBI Taxonomy" id="321266"/>
    <lineage>
        <taxon>Bacteria</taxon>
        <taxon>Pseudomonadati</taxon>
        <taxon>Pseudomonadota</taxon>
        <taxon>Gammaproteobacteria</taxon>
        <taxon>Oceanospirillales</taxon>
        <taxon>Halomonadaceae</taxon>
        <taxon>Billgrantia</taxon>
    </lineage>
</organism>
<protein>
    <submittedName>
        <fullName evidence="2">Alpha/beta hydrolase</fullName>
    </submittedName>
</protein>
<evidence type="ECO:0000313" key="3">
    <source>
        <dbReference type="EMBL" id="MCG6661558.1"/>
    </source>
</evidence>
<feature type="domain" description="AB hydrolase-1" evidence="1">
    <location>
        <begin position="29"/>
        <end position="239"/>
    </location>
</feature>
<dbReference type="PANTHER" id="PTHR43689">
    <property type="entry name" value="HYDROLASE"/>
    <property type="match status" value="1"/>
</dbReference>
<dbReference type="EMBL" id="JACEFT010000005">
    <property type="protein sequence ID" value="MBA2778637.1"/>
    <property type="molecule type" value="Genomic_DNA"/>
</dbReference>
<dbReference type="Gene3D" id="3.40.50.1820">
    <property type="entry name" value="alpha/beta hydrolase"/>
    <property type="match status" value="1"/>
</dbReference>
<name>A0A7V9W084_9GAMM</name>
<dbReference type="InterPro" id="IPR000073">
    <property type="entry name" value="AB_hydrolase_1"/>
</dbReference>
<dbReference type="SUPFAM" id="SSF53474">
    <property type="entry name" value="alpha/beta-Hydrolases"/>
    <property type="match status" value="1"/>
</dbReference>
<dbReference type="Pfam" id="PF00561">
    <property type="entry name" value="Abhydrolase_1"/>
    <property type="match status" value="1"/>
</dbReference>
<dbReference type="RefSeq" id="WP_181514115.1">
    <property type="nucleotide sequence ID" value="NZ_JABFUB010000005.1"/>
</dbReference>
<keyword evidence="5" id="KW-1185">Reference proteome</keyword>
<dbReference type="Proteomes" id="UP000518091">
    <property type="component" value="Unassembled WGS sequence"/>
</dbReference>
<reference evidence="3 5" key="1">
    <citation type="submission" date="2020-05" db="EMBL/GenBank/DDBJ databases">
        <title>Comparative genomic analysis of denitrifying bacteria from Halomonas genus.</title>
        <authorList>
            <person name="Wang L."/>
            <person name="Shao Z."/>
        </authorList>
    </citation>
    <scope>NUCLEOTIDE SEQUENCE [LARGE SCALE GENOMIC DNA]</scope>
    <source>
        <strain evidence="3 5">DSM 17331</strain>
    </source>
</reference>
<gene>
    <name evidence="2" type="ORF">H1D44_06955</name>
    <name evidence="3" type="ORF">HOP48_08325</name>
</gene>
<evidence type="ECO:0000313" key="4">
    <source>
        <dbReference type="Proteomes" id="UP000518091"/>
    </source>
</evidence>
<evidence type="ECO:0000313" key="2">
    <source>
        <dbReference type="EMBL" id="MBA2778637.1"/>
    </source>
</evidence>
<evidence type="ECO:0000259" key="1">
    <source>
        <dbReference type="Pfam" id="PF00561"/>
    </source>
</evidence>
<dbReference type="PRINTS" id="PR00111">
    <property type="entry name" value="ABHYDROLASE"/>
</dbReference>
<evidence type="ECO:0000313" key="5">
    <source>
        <dbReference type="Proteomes" id="UP000814353"/>
    </source>
</evidence>
<accession>A0A7V9W084</accession>
<dbReference type="Proteomes" id="UP000814353">
    <property type="component" value="Unassembled WGS sequence"/>
</dbReference>
<proteinExistence type="predicted"/>
<keyword evidence="2" id="KW-0378">Hydrolase</keyword>